<evidence type="ECO:0000256" key="15">
    <source>
        <dbReference type="SAM" id="MobiDB-lite"/>
    </source>
</evidence>
<keyword evidence="8 14" id="KW-0863">Zinc-finger</keyword>
<evidence type="ECO:0000256" key="12">
    <source>
        <dbReference type="ARBA" id="ARBA00023136"/>
    </source>
</evidence>
<feature type="compositionally biased region" description="Polar residues" evidence="15">
    <location>
        <begin position="215"/>
        <end position="232"/>
    </location>
</feature>
<evidence type="ECO:0000256" key="17">
    <source>
        <dbReference type="SAM" id="SignalP"/>
    </source>
</evidence>
<dbReference type="OMA" id="PDRWGFT"/>
<dbReference type="Gene3D" id="3.30.40.10">
    <property type="entry name" value="Zinc/RING finger domain, C3HC4 (zinc finger)"/>
    <property type="match status" value="1"/>
</dbReference>
<evidence type="ECO:0000259" key="18">
    <source>
        <dbReference type="PROSITE" id="PS50089"/>
    </source>
</evidence>
<reference evidence="19 20" key="1">
    <citation type="submission" date="2013-09" db="EMBL/GenBank/DDBJ databases">
        <title>Corchorus capsularis genome sequencing.</title>
        <authorList>
            <person name="Alam M."/>
            <person name="Haque M.S."/>
            <person name="Islam M.S."/>
            <person name="Emdad E.M."/>
            <person name="Islam M.M."/>
            <person name="Ahmed B."/>
            <person name="Halim A."/>
            <person name="Hossen Q.M.M."/>
            <person name="Hossain M.Z."/>
            <person name="Ahmed R."/>
            <person name="Khan M.M."/>
            <person name="Islam R."/>
            <person name="Rashid M.M."/>
            <person name="Khan S.A."/>
            <person name="Rahman M.S."/>
            <person name="Alam M."/>
        </authorList>
    </citation>
    <scope>NUCLEOTIDE SEQUENCE [LARGE SCALE GENOMIC DNA]</scope>
    <source>
        <strain evidence="20">cv. CVL-1</strain>
        <tissue evidence="19">Whole seedling</tissue>
    </source>
</reference>
<evidence type="ECO:0000256" key="7">
    <source>
        <dbReference type="ARBA" id="ARBA00022723"/>
    </source>
</evidence>
<dbReference type="STRING" id="210143.A0A1R3JNM5"/>
<evidence type="ECO:0000256" key="8">
    <source>
        <dbReference type="ARBA" id="ARBA00022771"/>
    </source>
</evidence>
<dbReference type="GO" id="GO:0016020">
    <property type="term" value="C:membrane"/>
    <property type="evidence" value="ECO:0007669"/>
    <property type="project" value="UniProtKB-SubCell"/>
</dbReference>
<feature type="region of interest" description="Disordered" evidence="15">
    <location>
        <begin position="206"/>
        <end position="257"/>
    </location>
</feature>
<feature type="signal peptide" evidence="17">
    <location>
        <begin position="1"/>
        <end position="42"/>
    </location>
</feature>
<evidence type="ECO:0000256" key="6">
    <source>
        <dbReference type="ARBA" id="ARBA00022692"/>
    </source>
</evidence>
<dbReference type="SUPFAM" id="SSF57850">
    <property type="entry name" value="RING/U-box"/>
    <property type="match status" value="1"/>
</dbReference>
<evidence type="ECO:0000256" key="5">
    <source>
        <dbReference type="ARBA" id="ARBA00022679"/>
    </source>
</evidence>
<comment type="caution">
    <text evidence="19">The sequence shown here is derived from an EMBL/GenBank/DDBJ whole genome shotgun (WGS) entry which is preliminary data.</text>
</comment>
<gene>
    <name evidence="19" type="ORF">CCACVL1_04939</name>
</gene>
<keyword evidence="12 16" id="KW-0472">Membrane</keyword>
<dbReference type="PROSITE" id="PS50089">
    <property type="entry name" value="ZF_RING_2"/>
    <property type="match status" value="1"/>
</dbReference>
<dbReference type="AlphaFoldDB" id="A0A1R3JNM5"/>
<dbReference type="EC" id="2.3.2.27" evidence="4"/>
<evidence type="ECO:0000256" key="2">
    <source>
        <dbReference type="ARBA" id="ARBA00004167"/>
    </source>
</evidence>
<dbReference type="PANTHER" id="PTHR14155:SF583">
    <property type="entry name" value="RING-TYPE DOMAIN-CONTAINING PROTEIN"/>
    <property type="match status" value="1"/>
</dbReference>
<dbReference type="GO" id="GO:0008270">
    <property type="term" value="F:zinc ion binding"/>
    <property type="evidence" value="ECO:0007669"/>
    <property type="project" value="UniProtKB-KW"/>
</dbReference>
<accession>A0A1R3JNM5</accession>
<feature type="region of interest" description="Disordered" evidence="15">
    <location>
        <begin position="349"/>
        <end position="368"/>
    </location>
</feature>
<dbReference type="Pfam" id="PF13639">
    <property type="entry name" value="zf-RING_2"/>
    <property type="match status" value="1"/>
</dbReference>
<dbReference type="CDD" id="cd16461">
    <property type="entry name" value="RING-H2_EL5-like"/>
    <property type="match status" value="1"/>
</dbReference>
<evidence type="ECO:0000256" key="14">
    <source>
        <dbReference type="PROSITE-ProRule" id="PRU00175"/>
    </source>
</evidence>
<evidence type="ECO:0000256" key="10">
    <source>
        <dbReference type="ARBA" id="ARBA00022833"/>
    </source>
</evidence>
<evidence type="ECO:0000256" key="13">
    <source>
        <dbReference type="ARBA" id="ARBA00024209"/>
    </source>
</evidence>
<evidence type="ECO:0000313" key="20">
    <source>
        <dbReference type="Proteomes" id="UP000188268"/>
    </source>
</evidence>
<keyword evidence="10" id="KW-0862">Zinc</keyword>
<evidence type="ECO:0000256" key="1">
    <source>
        <dbReference type="ARBA" id="ARBA00000900"/>
    </source>
</evidence>
<protein>
    <recommendedName>
        <fullName evidence="4">RING-type E3 ubiquitin transferase</fullName>
        <ecNumber evidence="4">2.3.2.27</ecNumber>
    </recommendedName>
</protein>
<dbReference type="FunFam" id="3.30.40.10:FF:000187">
    <property type="entry name" value="E3 ubiquitin-protein ligase ATL6"/>
    <property type="match status" value="1"/>
</dbReference>
<keyword evidence="11 16" id="KW-1133">Transmembrane helix</keyword>
<dbReference type="InterPro" id="IPR053238">
    <property type="entry name" value="RING-H2_zinc_finger"/>
</dbReference>
<evidence type="ECO:0000313" key="19">
    <source>
        <dbReference type="EMBL" id="OMO96479.1"/>
    </source>
</evidence>
<feature type="transmembrane region" description="Helical" evidence="16">
    <location>
        <begin position="66"/>
        <end position="87"/>
    </location>
</feature>
<dbReference type="GO" id="GO:0061630">
    <property type="term" value="F:ubiquitin protein ligase activity"/>
    <property type="evidence" value="ECO:0007669"/>
    <property type="project" value="UniProtKB-EC"/>
</dbReference>
<evidence type="ECO:0000256" key="9">
    <source>
        <dbReference type="ARBA" id="ARBA00022786"/>
    </source>
</evidence>
<dbReference type="InterPro" id="IPR001841">
    <property type="entry name" value="Znf_RING"/>
</dbReference>
<name>A0A1R3JNM5_COCAP</name>
<keyword evidence="6 16" id="KW-0812">Transmembrane</keyword>
<feature type="chain" id="PRO_5012571222" description="RING-type E3 ubiquitin transferase" evidence="17">
    <location>
        <begin position="43"/>
        <end position="419"/>
    </location>
</feature>
<feature type="compositionally biased region" description="Basic and acidic residues" evidence="15">
    <location>
        <begin position="409"/>
        <end position="419"/>
    </location>
</feature>
<feature type="region of interest" description="Disordered" evidence="15">
    <location>
        <begin position="399"/>
        <end position="419"/>
    </location>
</feature>
<evidence type="ECO:0000256" key="4">
    <source>
        <dbReference type="ARBA" id="ARBA00012483"/>
    </source>
</evidence>
<comment type="pathway">
    <text evidence="3">Protein modification; protein ubiquitination.</text>
</comment>
<feature type="compositionally biased region" description="Polar residues" evidence="15">
    <location>
        <begin position="244"/>
        <end position="257"/>
    </location>
</feature>
<feature type="domain" description="RING-type" evidence="18">
    <location>
        <begin position="145"/>
        <end position="187"/>
    </location>
</feature>
<dbReference type="OrthoDB" id="8062037at2759"/>
<proteinExistence type="inferred from homology"/>
<comment type="similarity">
    <text evidence="13">Belongs to the RING-type zinc finger family. ATL subfamily.</text>
</comment>
<keyword evidence="5" id="KW-0808">Transferase</keyword>
<sequence length="419" mass="47115">MNQKDRSPSFLRLFERYHGLPCMPKLNPILFFFCFFFSTVQSQTIPAPPPPPNFYGPSGPPFNPSMAIVMVVLVTAFFFMGFFSVYIRQCAERRMRGGNWDANVNFGRRSRRLTRGLDASVIESFPTFLYSAVKGLKIGKDALECAVCLNEFEDDETLRLIPKCNHVFHPDCIDAWLSSHSTCPVCRANLAPKPGETIACATLQVQDSDPEPENQPENNDTAVETSRIQASNQRRDIESPDANLINSNTAINQNRPPRSWSTGWRFGRFLPRSPSTGHSLVQPGENCDRFTLRLPDDVRSQLMNSSLSRSKSCVVFPRARSSRTGYRSRSVGRNYFNYERFGRSDRRGFSMTPPFFPRTGSVRTPSPVVGGGGGDEALANQPKGFFRSIKSPFDRLILGRPEENVGEQSSDRLRPDSQV</sequence>
<dbReference type="PANTHER" id="PTHR14155">
    <property type="entry name" value="RING FINGER DOMAIN-CONTAINING"/>
    <property type="match status" value="1"/>
</dbReference>
<organism evidence="19 20">
    <name type="scientific">Corchorus capsularis</name>
    <name type="common">Jute</name>
    <dbReference type="NCBI Taxonomy" id="210143"/>
    <lineage>
        <taxon>Eukaryota</taxon>
        <taxon>Viridiplantae</taxon>
        <taxon>Streptophyta</taxon>
        <taxon>Embryophyta</taxon>
        <taxon>Tracheophyta</taxon>
        <taxon>Spermatophyta</taxon>
        <taxon>Magnoliopsida</taxon>
        <taxon>eudicotyledons</taxon>
        <taxon>Gunneridae</taxon>
        <taxon>Pentapetalae</taxon>
        <taxon>rosids</taxon>
        <taxon>malvids</taxon>
        <taxon>Malvales</taxon>
        <taxon>Malvaceae</taxon>
        <taxon>Grewioideae</taxon>
        <taxon>Apeibeae</taxon>
        <taxon>Corchorus</taxon>
    </lineage>
</organism>
<dbReference type="Gramene" id="OMO96479">
    <property type="protein sequence ID" value="OMO96479"/>
    <property type="gene ID" value="CCACVL1_04939"/>
</dbReference>
<keyword evidence="17" id="KW-0732">Signal</keyword>
<dbReference type="Proteomes" id="UP000188268">
    <property type="component" value="Unassembled WGS sequence"/>
</dbReference>
<dbReference type="InterPro" id="IPR013083">
    <property type="entry name" value="Znf_RING/FYVE/PHD"/>
</dbReference>
<dbReference type="SMART" id="SM00184">
    <property type="entry name" value="RING"/>
    <property type="match status" value="1"/>
</dbReference>
<keyword evidence="7" id="KW-0479">Metal-binding</keyword>
<comment type="catalytic activity">
    <reaction evidence="1">
        <text>S-ubiquitinyl-[E2 ubiquitin-conjugating enzyme]-L-cysteine + [acceptor protein]-L-lysine = [E2 ubiquitin-conjugating enzyme]-L-cysteine + N(6)-ubiquitinyl-[acceptor protein]-L-lysine.</text>
        <dbReference type="EC" id="2.3.2.27"/>
    </reaction>
</comment>
<keyword evidence="20" id="KW-1185">Reference proteome</keyword>
<dbReference type="EMBL" id="AWWV01007446">
    <property type="protein sequence ID" value="OMO96479.1"/>
    <property type="molecule type" value="Genomic_DNA"/>
</dbReference>
<comment type="subcellular location">
    <subcellularLocation>
        <location evidence="2">Membrane</location>
        <topology evidence="2">Single-pass membrane protein</topology>
    </subcellularLocation>
</comment>
<evidence type="ECO:0000256" key="3">
    <source>
        <dbReference type="ARBA" id="ARBA00004906"/>
    </source>
</evidence>
<keyword evidence="9" id="KW-0833">Ubl conjugation pathway</keyword>
<evidence type="ECO:0000256" key="16">
    <source>
        <dbReference type="SAM" id="Phobius"/>
    </source>
</evidence>
<evidence type="ECO:0000256" key="11">
    <source>
        <dbReference type="ARBA" id="ARBA00022989"/>
    </source>
</evidence>